<dbReference type="Pfam" id="PF00102">
    <property type="entry name" value="Y_phosphatase"/>
    <property type="match status" value="1"/>
</dbReference>
<feature type="non-terminal residue" evidence="2">
    <location>
        <position position="1"/>
    </location>
</feature>
<organism evidence="2 3">
    <name type="scientific">Saguinus oedipus</name>
    <name type="common">Cotton-top tamarin</name>
    <name type="synonym">Oedipomidas oedipus</name>
    <dbReference type="NCBI Taxonomy" id="9490"/>
    <lineage>
        <taxon>Eukaryota</taxon>
        <taxon>Metazoa</taxon>
        <taxon>Chordata</taxon>
        <taxon>Craniata</taxon>
        <taxon>Vertebrata</taxon>
        <taxon>Euteleostomi</taxon>
        <taxon>Mammalia</taxon>
        <taxon>Eutheria</taxon>
        <taxon>Euarchontoglires</taxon>
        <taxon>Primates</taxon>
        <taxon>Haplorrhini</taxon>
        <taxon>Platyrrhini</taxon>
        <taxon>Cebidae</taxon>
        <taxon>Callitrichinae</taxon>
        <taxon>Saguinus</taxon>
    </lineage>
</organism>
<dbReference type="InterPro" id="IPR000242">
    <property type="entry name" value="PTP_cat"/>
</dbReference>
<comment type="caution">
    <text evidence="2">The sequence shown here is derived from an EMBL/GenBank/DDBJ whole genome shotgun (WGS) entry which is preliminary data.</text>
</comment>
<dbReference type="EMBL" id="JASSZA010000011">
    <property type="protein sequence ID" value="KAK2099180.1"/>
    <property type="molecule type" value="Genomic_DNA"/>
</dbReference>
<name>A0ABQ9UQY6_SAGOE</name>
<dbReference type="InterPro" id="IPR029021">
    <property type="entry name" value="Prot-tyrosine_phosphatase-like"/>
</dbReference>
<gene>
    <name evidence="2" type="ORF">P7K49_024631</name>
</gene>
<feature type="non-terminal residue" evidence="2">
    <location>
        <position position="55"/>
    </location>
</feature>
<dbReference type="SUPFAM" id="SSF52799">
    <property type="entry name" value="(Phosphotyrosine protein) phosphatases II"/>
    <property type="match status" value="1"/>
</dbReference>
<evidence type="ECO:0000313" key="2">
    <source>
        <dbReference type="EMBL" id="KAK2099180.1"/>
    </source>
</evidence>
<evidence type="ECO:0000313" key="3">
    <source>
        <dbReference type="Proteomes" id="UP001266305"/>
    </source>
</evidence>
<dbReference type="Gene3D" id="3.90.190.10">
    <property type="entry name" value="Protein tyrosine phosphatase superfamily"/>
    <property type="match status" value="1"/>
</dbReference>
<feature type="domain" description="Tyrosine-protein phosphatase" evidence="1">
    <location>
        <begin position="1"/>
        <end position="55"/>
    </location>
</feature>
<dbReference type="Proteomes" id="UP001266305">
    <property type="component" value="Unassembled WGS sequence"/>
</dbReference>
<proteinExistence type="predicted"/>
<protein>
    <recommendedName>
        <fullName evidence="1">Tyrosine-protein phosphatase domain-containing protein</fullName>
    </recommendedName>
</protein>
<reference evidence="2 3" key="1">
    <citation type="submission" date="2023-05" db="EMBL/GenBank/DDBJ databases">
        <title>B98-5 Cell Line De Novo Hybrid Assembly: An Optical Mapping Approach.</title>
        <authorList>
            <person name="Kananen K."/>
            <person name="Auerbach J.A."/>
            <person name="Kautto E."/>
            <person name="Blachly J.S."/>
        </authorList>
    </citation>
    <scope>NUCLEOTIDE SEQUENCE [LARGE SCALE GENOMIC DNA]</scope>
    <source>
        <strain evidence="2">B95-8</strain>
        <tissue evidence="2">Cell line</tissue>
    </source>
</reference>
<evidence type="ECO:0000259" key="1">
    <source>
        <dbReference type="PROSITE" id="PS50055"/>
    </source>
</evidence>
<sequence length="55" mass="6240">PQARQEEQVRVVRQFHFHGWPEIGIPAEGKGMIDLIAAVQKQQQQTGNHPITVHC</sequence>
<keyword evidence="3" id="KW-1185">Reference proteome</keyword>
<dbReference type="PROSITE" id="PS50055">
    <property type="entry name" value="TYR_PHOSPHATASE_PTP"/>
    <property type="match status" value="1"/>
</dbReference>
<accession>A0ABQ9UQY6</accession>